<name>I4BA08_TURPD</name>
<keyword evidence="1" id="KW-0472">Membrane</keyword>
<accession>I4BA08</accession>
<protein>
    <submittedName>
        <fullName evidence="2">Uncharacterized protein</fullName>
    </submittedName>
</protein>
<dbReference type="Proteomes" id="UP000006048">
    <property type="component" value="Chromosome"/>
</dbReference>
<evidence type="ECO:0000256" key="1">
    <source>
        <dbReference type="SAM" id="Phobius"/>
    </source>
</evidence>
<reference evidence="2 3" key="1">
    <citation type="submission" date="2012-06" db="EMBL/GenBank/DDBJ databases">
        <title>The complete chromosome of genome of Turneriella parva DSM 21527.</title>
        <authorList>
            <consortium name="US DOE Joint Genome Institute (JGI-PGF)"/>
            <person name="Lucas S."/>
            <person name="Han J."/>
            <person name="Lapidus A."/>
            <person name="Bruce D."/>
            <person name="Goodwin L."/>
            <person name="Pitluck S."/>
            <person name="Peters L."/>
            <person name="Kyrpides N."/>
            <person name="Mavromatis K."/>
            <person name="Ivanova N."/>
            <person name="Mikhailova N."/>
            <person name="Chertkov O."/>
            <person name="Detter J.C."/>
            <person name="Tapia R."/>
            <person name="Han C."/>
            <person name="Land M."/>
            <person name="Hauser L."/>
            <person name="Markowitz V."/>
            <person name="Cheng J.-F."/>
            <person name="Hugenholtz P."/>
            <person name="Woyke T."/>
            <person name="Wu D."/>
            <person name="Gronow S."/>
            <person name="Wellnitz S."/>
            <person name="Brambilla E."/>
            <person name="Klenk H.-P."/>
            <person name="Eisen J.A."/>
        </authorList>
    </citation>
    <scope>NUCLEOTIDE SEQUENCE [LARGE SCALE GENOMIC DNA]</scope>
    <source>
        <strain evidence="3">ATCC BAA-1111 / DSM 21527 / NCTC 11395 / H</strain>
    </source>
</reference>
<dbReference type="KEGG" id="tpx:Turpa_3478"/>
<keyword evidence="3" id="KW-1185">Reference proteome</keyword>
<sequence>MQTTSESKKSKIQVARRILLGLLCCAIPLSIHLNRETSESGLLQLLSPLKGHILVLGLLLLLVLWPRLKSGRKR</sequence>
<dbReference type="AlphaFoldDB" id="I4BA08"/>
<dbReference type="STRING" id="869212.Turpa_3478"/>
<evidence type="ECO:0000313" key="2">
    <source>
        <dbReference type="EMBL" id="AFM14115.1"/>
    </source>
</evidence>
<keyword evidence="1" id="KW-1133">Transmembrane helix</keyword>
<organism evidence="2 3">
    <name type="scientific">Turneriella parva (strain ATCC BAA-1111 / DSM 21527 / NCTC 11395 / H)</name>
    <name type="common">Leptospira parva</name>
    <dbReference type="NCBI Taxonomy" id="869212"/>
    <lineage>
        <taxon>Bacteria</taxon>
        <taxon>Pseudomonadati</taxon>
        <taxon>Spirochaetota</taxon>
        <taxon>Spirochaetia</taxon>
        <taxon>Leptospirales</taxon>
        <taxon>Leptospiraceae</taxon>
        <taxon>Turneriella</taxon>
    </lineage>
</organism>
<feature type="transmembrane region" description="Helical" evidence="1">
    <location>
        <begin position="51"/>
        <end position="68"/>
    </location>
</feature>
<gene>
    <name evidence="2" type="ordered locus">Turpa_3478</name>
</gene>
<keyword evidence="1" id="KW-0812">Transmembrane</keyword>
<dbReference type="EMBL" id="CP002959">
    <property type="protein sequence ID" value="AFM14115.1"/>
    <property type="molecule type" value="Genomic_DNA"/>
</dbReference>
<evidence type="ECO:0000313" key="3">
    <source>
        <dbReference type="Proteomes" id="UP000006048"/>
    </source>
</evidence>
<dbReference type="HOGENOM" id="CLU_2686761_0_0_12"/>
<proteinExistence type="predicted"/>
<feature type="transmembrane region" description="Helical" evidence="1">
    <location>
        <begin position="14"/>
        <end position="31"/>
    </location>
</feature>